<dbReference type="InterPro" id="IPR005798">
    <property type="entry name" value="Cyt_b/b6_C"/>
</dbReference>
<feature type="transmembrane region" description="Helical" evidence="19">
    <location>
        <begin position="78"/>
        <end position="98"/>
    </location>
</feature>
<evidence type="ECO:0000256" key="14">
    <source>
        <dbReference type="ARBA" id="ARBA00023075"/>
    </source>
</evidence>
<keyword evidence="7 19" id="KW-0679">Respiratory chain</keyword>
<evidence type="ECO:0000259" key="21">
    <source>
        <dbReference type="PROSITE" id="PS51003"/>
    </source>
</evidence>
<feature type="binding site" description="axial binding residue" evidence="18">
    <location>
        <position position="183"/>
    </location>
    <ligand>
        <name>heme b</name>
        <dbReference type="ChEBI" id="CHEBI:60344"/>
        <label>b562</label>
    </ligand>
    <ligandPart>
        <name>Fe</name>
        <dbReference type="ChEBI" id="CHEBI:18248"/>
    </ligandPart>
</feature>
<evidence type="ECO:0000256" key="2">
    <source>
        <dbReference type="ARBA" id="ARBA00004448"/>
    </source>
</evidence>
<dbReference type="PANTHER" id="PTHR19271:SF16">
    <property type="entry name" value="CYTOCHROME B"/>
    <property type="match status" value="1"/>
</dbReference>
<evidence type="ECO:0000259" key="20">
    <source>
        <dbReference type="PROSITE" id="PS51002"/>
    </source>
</evidence>
<protein>
    <recommendedName>
        <fullName evidence="4 19">Cytochrome b</fullName>
    </recommendedName>
</protein>
<evidence type="ECO:0000256" key="6">
    <source>
        <dbReference type="ARBA" id="ARBA00022617"/>
    </source>
</evidence>
<feature type="transmembrane region" description="Helical" evidence="19">
    <location>
        <begin position="353"/>
        <end position="373"/>
    </location>
</feature>
<evidence type="ECO:0000256" key="11">
    <source>
        <dbReference type="ARBA" id="ARBA00022982"/>
    </source>
</evidence>
<feature type="domain" description="Cytochrome b/b6 N-terminal region profile" evidence="20">
    <location>
        <begin position="2"/>
        <end position="210"/>
    </location>
</feature>
<evidence type="ECO:0000256" key="9">
    <source>
        <dbReference type="ARBA" id="ARBA00022723"/>
    </source>
</evidence>
<reference evidence="22" key="1">
    <citation type="journal article" date="2015" name="Gene">
        <title>Two nearly complete mitogenomes of wheat stem borers, Cephus pygmeus (L.) and Cephus sareptanus Dovnar-Zapolskij (Hymenoptera: Cephidae): An unusual elongation of rrnS gene.</title>
        <authorList>
            <person name="Korkmaz E.M."/>
            <person name="Dogan O."/>
            <person name="Budak M."/>
            <person name="Basibuyuk H.H."/>
        </authorList>
    </citation>
    <scope>NUCLEOTIDE SEQUENCE</scope>
</reference>
<evidence type="ECO:0000256" key="15">
    <source>
        <dbReference type="ARBA" id="ARBA00023128"/>
    </source>
</evidence>
<evidence type="ECO:0000256" key="16">
    <source>
        <dbReference type="ARBA" id="ARBA00023136"/>
    </source>
</evidence>
<evidence type="ECO:0000256" key="13">
    <source>
        <dbReference type="ARBA" id="ARBA00023004"/>
    </source>
</evidence>
<keyword evidence="6 18" id="KW-0349">Heme</keyword>
<comment type="subcellular location">
    <subcellularLocation>
        <location evidence="2">Mitochondrion inner membrane</location>
        <topology evidence="2">Multi-pass membrane protein</topology>
    </subcellularLocation>
</comment>
<evidence type="ECO:0000256" key="3">
    <source>
        <dbReference type="ARBA" id="ARBA00011649"/>
    </source>
</evidence>
<feature type="binding site" evidence="17">
    <location>
        <position position="202"/>
    </location>
    <ligand>
        <name>a ubiquinone</name>
        <dbReference type="ChEBI" id="CHEBI:16389"/>
    </ligand>
</feature>
<keyword evidence="8 19" id="KW-0812">Transmembrane</keyword>
<dbReference type="Pfam" id="PF00033">
    <property type="entry name" value="Cytochrome_B"/>
    <property type="match status" value="1"/>
</dbReference>
<evidence type="ECO:0000256" key="18">
    <source>
        <dbReference type="PIRSR" id="PIRSR038885-2"/>
    </source>
</evidence>
<evidence type="ECO:0000256" key="19">
    <source>
        <dbReference type="RuleBase" id="RU362117"/>
    </source>
</evidence>
<feature type="transmembrane region" description="Helical" evidence="19">
    <location>
        <begin position="146"/>
        <end position="167"/>
    </location>
</feature>
<comment type="cofactor">
    <cofactor evidence="18">
        <name>heme</name>
        <dbReference type="ChEBI" id="CHEBI:30413"/>
    </cofactor>
    <text evidence="18">Binds 2 heme groups non-covalently.</text>
</comment>
<evidence type="ECO:0000256" key="12">
    <source>
        <dbReference type="ARBA" id="ARBA00022989"/>
    </source>
</evidence>
<dbReference type="InterPro" id="IPR016174">
    <property type="entry name" value="Di-haem_cyt_TM"/>
</dbReference>
<dbReference type="InterPro" id="IPR048259">
    <property type="entry name" value="Cytochrome_b_N_euk/bac"/>
</dbReference>
<keyword evidence="10" id="KW-0999">Mitochondrion inner membrane</keyword>
<geneLocation type="mitochondrion" evidence="22"/>
<evidence type="ECO:0000256" key="1">
    <source>
        <dbReference type="ARBA" id="ARBA00002566"/>
    </source>
</evidence>
<comment type="subunit">
    <text evidence="3">The main subunits of complex b-c1 are: cytochrome b, cytochrome c1 and the Rieske protein.</text>
</comment>
<dbReference type="InterPro" id="IPR048260">
    <property type="entry name" value="Cytochrome_b_C_euk/bac"/>
</dbReference>
<dbReference type="Pfam" id="PF00032">
    <property type="entry name" value="Cytochrom_B_C"/>
    <property type="match status" value="1"/>
</dbReference>
<dbReference type="InterPro" id="IPR027387">
    <property type="entry name" value="Cytb/b6-like_sf"/>
</dbReference>
<feature type="transmembrane region" description="Helical" evidence="19">
    <location>
        <begin position="179"/>
        <end position="201"/>
    </location>
</feature>
<dbReference type="AlphaFoldDB" id="A0A0B5EFH9"/>
<dbReference type="InterPro" id="IPR030689">
    <property type="entry name" value="Cytochrome_b"/>
</dbReference>
<keyword evidence="11 19" id="KW-0249">Electron transport</keyword>
<feature type="transmembrane region" description="Helical" evidence="19">
    <location>
        <begin position="289"/>
        <end position="308"/>
    </location>
</feature>
<dbReference type="CDD" id="cd00284">
    <property type="entry name" value="Cytochrome_b_N"/>
    <property type="match status" value="1"/>
</dbReference>
<dbReference type="PROSITE" id="PS51003">
    <property type="entry name" value="CYTB_CTER"/>
    <property type="match status" value="1"/>
</dbReference>
<dbReference type="SUPFAM" id="SSF81648">
    <property type="entry name" value="a domain/subunit of cytochrome bc1 complex (Ubiquinol-cytochrome c reductase)"/>
    <property type="match status" value="1"/>
</dbReference>
<dbReference type="GO" id="GO:0008121">
    <property type="term" value="F:quinol-cytochrome-c reductase activity"/>
    <property type="evidence" value="ECO:0007669"/>
    <property type="project" value="InterPro"/>
</dbReference>
<feature type="domain" description="Cytochrome b/b6 C-terminal region profile" evidence="21">
    <location>
        <begin position="211"/>
        <end position="381"/>
    </location>
</feature>
<evidence type="ECO:0000313" key="22">
    <source>
        <dbReference type="EMBL" id="AJE61810.1"/>
    </source>
</evidence>
<dbReference type="GO" id="GO:0016491">
    <property type="term" value="F:oxidoreductase activity"/>
    <property type="evidence" value="ECO:0007669"/>
    <property type="project" value="UniProtKB-UniRule"/>
</dbReference>
<keyword evidence="15 19" id="KW-0496">Mitochondrion</keyword>
<feature type="transmembrane region" description="Helical" evidence="19">
    <location>
        <begin position="113"/>
        <end position="134"/>
    </location>
</feature>
<feature type="transmembrane region" description="Helical" evidence="19">
    <location>
        <begin position="231"/>
        <end position="251"/>
    </location>
</feature>
<dbReference type="InterPro" id="IPR005797">
    <property type="entry name" value="Cyt_b/b6_N"/>
</dbReference>
<keyword evidence="12 19" id="KW-1133">Transmembrane helix</keyword>
<keyword evidence="13 18" id="KW-0408">Iron</keyword>
<dbReference type="EMBL" id="KM377624">
    <property type="protein sequence ID" value="AJE61810.1"/>
    <property type="molecule type" value="Genomic_DNA"/>
</dbReference>
<proteinExistence type="inferred from homology"/>
<dbReference type="PIRSF" id="PIRSF038885">
    <property type="entry name" value="COB"/>
    <property type="match status" value="1"/>
</dbReference>
<dbReference type="GO" id="GO:0046872">
    <property type="term" value="F:metal ion binding"/>
    <property type="evidence" value="ECO:0007669"/>
    <property type="project" value="UniProtKB-UniRule"/>
</dbReference>
<gene>
    <name evidence="22" type="primary">CYTB</name>
</gene>
<name>A0A0B5EFH9_9HYME</name>
<dbReference type="SUPFAM" id="SSF81342">
    <property type="entry name" value="Transmembrane di-heme cytochromes"/>
    <property type="match status" value="1"/>
</dbReference>
<dbReference type="PANTHER" id="PTHR19271">
    <property type="entry name" value="CYTOCHROME B"/>
    <property type="match status" value="1"/>
</dbReference>
<comment type="cofactor">
    <cofactor evidence="19">
        <name>heme b</name>
        <dbReference type="ChEBI" id="CHEBI:60344"/>
    </cofactor>
    <text evidence="19">Binds 2 heme groups non-covalently.</text>
</comment>
<feature type="binding site" description="axial binding residue" evidence="18">
    <location>
        <position position="84"/>
    </location>
    <ligand>
        <name>heme b</name>
        <dbReference type="ChEBI" id="CHEBI:60344"/>
        <label>b562</label>
    </ligand>
    <ligandPart>
        <name>Fe</name>
        <dbReference type="ChEBI" id="CHEBI:18248"/>
    </ligandPart>
</feature>
<accession>A0A0B5EFH9</accession>
<evidence type="ECO:0000256" key="5">
    <source>
        <dbReference type="ARBA" id="ARBA00022448"/>
    </source>
</evidence>
<dbReference type="GO" id="GO:0006122">
    <property type="term" value="P:mitochondrial electron transport, ubiquinol to cytochrome c"/>
    <property type="evidence" value="ECO:0007669"/>
    <property type="project" value="TreeGrafter"/>
</dbReference>
<evidence type="ECO:0000256" key="8">
    <source>
        <dbReference type="ARBA" id="ARBA00022692"/>
    </source>
</evidence>
<dbReference type="InterPro" id="IPR036150">
    <property type="entry name" value="Cyt_b/b6_C_sf"/>
</dbReference>
<keyword evidence="9 18" id="KW-0479">Metal-binding</keyword>
<dbReference type="Gene3D" id="1.20.810.10">
    <property type="entry name" value="Cytochrome Bc1 Complex, Chain C"/>
    <property type="match status" value="1"/>
</dbReference>
<keyword evidence="5 19" id="KW-0813">Transport</keyword>
<comment type="function">
    <text evidence="1 19">Component of the ubiquinol-cytochrome c reductase complex (complex III or cytochrome b-c1 complex) that is part of the mitochondrial respiratory chain. The b-c1 complex mediates electron transfer from ubiquinol to cytochrome c. Contributes to the generation of a proton gradient across the mitochondrial membrane that is then used for ATP synthesis.</text>
</comment>
<dbReference type="GO" id="GO:0045275">
    <property type="term" value="C:respiratory chain complex III"/>
    <property type="evidence" value="ECO:0007669"/>
    <property type="project" value="InterPro"/>
</dbReference>
<keyword evidence="14" id="KW-0830">Ubiquinone</keyword>
<evidence type="ECO:0000256" key="4">
    <source>
        <dbReference type="ARBA" id="ARBA00013531"/>
    </source>
</evidence>
<dbReference type="PROSITE" id="PS51002">
    <property type="entry name" value="CYTB_NTER"/>
    <property type="match status" value="1"/>
</dbReference>
<feature type="binding site" description="axial binding residue" evidence="18">
    <location>
        <position position="98"/>
    </location>
    <ligand>
        <name>heme b</name>
        <dbReference type="ChEBI" id="CHEBI:60344"/>
        <label>b566</label>
    </ligand>
    <ligandPart>
        <name>Fe</name>
        <dbReference type="ChEBI" id="CHEBI:18248"/>
    </ligandPart>
</feature>
<comment type="similarity">
    <text evidence="19">Belongs to the cytochrome b family.</text>
</comment>
<feature type="transmembrane region" description="Helical" evidence="19">
    <location>
        <begin position="30"/>
        <end position="57"/>
    </location>
</feature>
<feature type="binding site" description="axial binding residue" evidence="18">
    <location>
        <position position="197"/>
    </location>
    <ligand>
        <name>heme b</name>
        <dbReference type="ChEBI" id="CHEBI:60344"/>
        <label>b566</label>
    </ligand>
    <ligandPart>
        <name>Fe</name>
        <dbReference type="ChEBI" id="CHEBI:18248"/>
    </ligandPart>
</feature>
<sequence length="381" mass="44351">MLTNMMKNNPIIKIAYNSLVKLPTPINISIWWNFGSLLGLCLLIQIISGLFLSMHYCPNINYAFNSIIHICRDVNYGWLMRLIHMNGASFFFICLYIHMGRGLYYMSYKFNKVWTVGIIILFMTMATGFLGYVLPWGQMSFWGATVITNLISAIPYMGESIVLWIWGSFSVDNSTLNRFYSIHFILPFIILAMVIIHLTFLHLTGSNNPLGTNSNLYKIPFHPYFTIKDSMGFILLIFTLLMLIMFNPYVMGDPENFSPANPFVTPIHIQPEWYFLFAYAILRSIPNKLGGVIALFMSISIFLIMPMIKNNLMFSSSFYPFNQILFWSMINIFLLLTWLGAQPVESPFIMMSQIMTMLYFMYFIILPLIMYMWDSMIFKFK</sequence>
<dbReference type="GO" id="GO:0005743">
    <property type="term" value="C:mitochondrial inner membrane"/>
    <property type="evidence" value="ECO:0007669"/>
    <property type="project" value="UniProtKB-SubCell"/>
</dbReference>
<evidence type="ECO:0000256" key="10">
    <source>
        <dbReference type="ARBA" id="ARBA00022792"/>
    </source>
</evidence>
<evidence type="ECO:0000256" key="17">
    <source>
        <dbReference type="PIRSR" id="PIRSR038885-1"/>
    </source>
</evidence>
<keyword evidence="16 19" id="KW-0472">Membrane</keyword>
<organism evidence="22">
    <name type="scientific">Cephus sareptanus</name>
    <dbReference type="NCBI Taxonomy" id="1001277"/>
    <lineage>
        <taxon>Eukaryota</taxon>
        <taxon>Metazoa</taxon>
        <taxon>Ecdysozoa</taxon>
        <taxon>Arthropoda</taxon>
        <taxon>Hexapoda</taxon>
        <taxon>Insecta</taxon>
        <taxon>Pterygota</taxon>
        <taxon>Neoptera</taxon>
        <taxon>Endopterygota</taxon>
        <taxon>Hymenoptera</taxon>
        <taxon>Cephoidea</taxon>
        <taxon>Cephidae</taxon>
        <taxon>Cephus</taxon>
    </lineage>
</organism>
<evidence type="ECO:0000256" key="7">
    <source>
        <dbReference type="ARBA" id="ARBA00022660"/>
    </source>
</evidence>
<feature type="transmembrane region" description="Helical" evidence="19">
    <location>
        <begin position="320"/>
        <end position="341"/>
    </location>
</feature>
<dbReference type="CDD" id="cd00290">
    <property type="entry name" value="cytochrome_b_C"/>
    <property type="match status" value="1"/>
</dbReference>